<protein>
    <recommendedName>
        <fullName evidence="3">YD repeat-containing protein</fullName>
    </recommendedName>
</protein>
<dbReference type="Proteomes" id="UP000812961">
    <property type="component" value="Unassembled WGS sequence"/>
</dbReference>
<dbReference type="PROSITE" id="PS51257">
    <property type="entry name" value="PROKAR_LIPOPROTEIN"/>
    <property type="match status" value="1"/>
</dbReference>
<evidence type="ECO:0000313" key="1">
    <source>
        <dbReference type="EMBL" id="MBW8687915.1"/>
    </source>
</evidence>
<accession>A0ABS7GL41</accession>
<evidence type="ECO:0008006" key="3">
    <source>
        <dbReference type="Google" id="ProtNLM"/>
    </source>
</evidence>
<name>A0ABS7GL41_9BACT</name>
<gene>
    <name evidence="1" type="ORF">K1Y79_26490</name>
</gene>
<keyword evidence="2" id="KW-1185">Reference proteome</keyword>
<sequence length="290" mass="32710">MKPISLRYCKPAMAVLAGLITMASCEKDKDGIVNTPAYLPAAIHFHGLPADSFTYNSKQQLEHLYYDYSSATGYNAYCVFDYNVAGKCVRVRYYNTNDPVLADKDTLVYNNQDFTVYTEDDDDPFELEDGRAYKVSNDGILLAGSKDTVRSSERKRVNYIETSFNGGNAVSTTIVSYLYMAGSNYERSDVSTLTYRYDDRPNGLQLLFRINPYAGYLMNHHHSDAPLLAGGRNNLAGLTYEIVNTTYTEKTDYTATNTYDPETGLVTTQVMKSDNRNDDITISYRYIPLK</sequence>
<dbReference type="RefSeq" id="WP_220253230.1">
    <property type="nucleotide sequence ID" value="NZ_JAICCF010000005.1"/>
</dbReference>
<comment type="caution">
    <text evidence="1">The sequence shown here is derived from an EMBL/GenBank/DDBJ whole genome shotgun (WGS) entry which is preliminary data.</text>
</comment>
<organism evidence="1 2">
    <name type="scientific">Chitinophaga rhizophila</name>
    <dbReference type="NCBI Taxonomy" id="2866212"/>
    <lineage>
        <taxon>Bacteria</taxon>
        <taxon>Pseudomonadati</taxon>
        <taxon>Bacteroidota</taxon>
        <taxon>Chitinophagia</taxon>
        <taxon>Chitinophagales</taxon>
        <taxon>Chitinophagaceae</taxon>
        <taxon>Chitinophaga</taxon>
    </lineage>
</organism>
<dbReference type="EMBL" id="JAICCF010000005">
    <property type="protein sequence ID" value="MBW8687915.1"/>
    <property type="molecule type" value="Genomic_DNA"/>
</dbReference>
<evidence type="ECO:0000313" key="2">
    <source>
        <dbReference type="Proteomes" id="UP000812961"/>
    </source>
</evidence>
<reference evidence="1 2" key="1">
    <citation type="submission" date="2021-08" db="EMBL/GenBank/DDBJ databases">
        <title>The genome sequence of Chitinophaga sp. B61.</title>
        <authorList>
            <person name="Zhang X."/>
        </authorList>
    </citation>
    <scope>NUCLEOTIDE SEQUENCE [LARGE SCALE GENOMIC DNA]</scope>
    <source>
        <strain evidence="1 2">B61</strain>
    </source>
</reference>
<proteinExistence type="predicted"/>